<evidence type="ECO:0000259" key="1">
    <source>
        <dbReference type="PROSITE" id="PS50851"/>
    </source>
</evidence>
<dbReference type="PANTHER" id="PTHR22617:SF23">
    <property type="entry name" value="CHEMOTAXIS PROTEIN CHEW"/>
    <property type="match status" value="1"/>
</dbReference>
<dbReference type="Proteomes" id="UP000286997">
    <property type="component" value="Unassembled WGS sequence"/>
</dbReference>
<dbReference type="AlphaFoldDB" id="A0A437PHI3"/>
<reference evidence="2 3" key="1">
    <citation type="submission" date="2019-01" db="EMBL/GenBank/DDBJ databases">
        <authorList>
            <person name="Chen W.-M."/>
        </authorList>
    </citation>
    <scope>NUCLEOTIDE SEQUENCE [LARGE SCALE GENOMIC DNA]</scope>
    <source>
        <strain evidence="2 3">TER-1</strain>
    </source>
</reference>
<dbReference type="PROSITE" id="PS50851">
    <property type="entry name" value="CHEW"/>
    <property type="match status" value="1"/>
</dbReference>
<evidence type="ECO:0000313" key="2">
    <source>
        <dbReference type="EMBL" id="RVU21722.1"/>
    </source>
</evidence>
<dbReference type="SUPFAM" id="SSF50341">
    <property type="entry name" value="CheW-like"/>
    <property type="match status" value="1"/>
</dbReference>
<dbReference type="GO" id="GO:0007165">
    <property type="term" value="P:signal transduction"/>
    <property type="evidence" value="ECO:0007669"/>
    <property type="project" value="InterPro"/>
</dbReference>
<dbReference type="SMART" id="SM00260">
    <property type="entry name" value="CheW"/>
    <property type="match status" value="1"/>
</dbReference>
<dbReference type="GO" id="GO:0005829">
    <property type="term" value="C:cytosol"/>
    <property type="evidence" value="ECO:0007669"/>
    <property type="project" value="TreeGrafter"/>
</dbReference>
<sequence>MNGVEGAADRFGAEPVVLLRIGTETFAFAAGMVREIIDPIPATRVAGARGHVGHVVNVRGNVVPLADLRERFGMEPGSAGADTRYVVVETRLADEPVVVAVVADKVFEVTEIRSSDHRPVPRLGTRWRPDYVRSIVKCGDEFVLVPDLETILA</sequence>
<keyword evidence="3" id="KW-1185">Reference proteome</keyword>
<dbReference type="OrthoDB" id="3291462at2"/>
<dbReference type="PANTHER" id="PTHR22617">
    <property type="entry name" value="CHEMOTAXIS SENSOR HISTIDINE KINASE-RELATED"/>
    <property type="match status" value="1"/>
</dbReference>
<accession>A0A437PHI3</accession>
<gene>
    <name evidence="2" type="ORF">EOE48_01355</name>
</gene>
<dbReference type="RefSeq" id="WP_127726965.1">
    <property type="nucleotide sequence ID" value="NZ_SACP01000001.1"/>
</dbReference>
<dbReference type="EMBL" id="SACP01000001">
    <property type="protein sequence ID" value="RVU21722.1"/>
    <property type="molecule type" value="Genomic_DNA"/>
</dbReference>
<dbReference type="InterPro" id="IPR036061">
    <property type="entry name" value="CheW-like_dom_sf"/>
</dbReference>
<dbReference type="Gene3D" id="2.40.50.180">
    <property type="entry name" value="CheA-289, Domain 4"/>
    <property type="match status" value="1"/>
</dbReference>
<dbReference type="GO" id="GO:0006935">
    <property type="term" value="P:chemotaxis"/>
    <property type="evidence" value="ECO:0007669"/>
    <property type="project" value="InterPro"/>
</dbReference>
<organism evidence="2 3">
    <name type="scientific">Methylobacterium oryzihabitans</name>
    <dbReference type="NCBI Taxonomy" id="2499852"/>
    <lineage>
        <taxon>Bacteria</taxon>
        <taxon>Pseudomonadati</taxon>
        <taxon>Pseudomonadota</taxon>
        <taxon>Alphaproteobacteria</taxon>
        <taxon>Hyphomicrobiales</taxon>
        <taxon>Methylobacteriaceae</taxon>
        <taxon>Methylobacterium</taxon>
    </lineage>
</organism>
<name>A0A437PHI3_9HYPH</name>
<evidence type="ECO:0000313" key="3">
    <source>
        <dbReference type="Proteomes" id="UP000286997"/>
    </source>
</evidence>
<dbReference type="InterPro" id="IPR039315">
    <property type="entry name" value="CheW"/>
</dbReference>
<dbReference type="InterPro" id="IPR002545">
    <property type="entry name" value="CheW-lke_dom"/>
</dbReference>
<proteinExistence type="predicted"/>
<dbReference type="Gene3D" id="2.30.30.40">
    <property type="entry name" value="SH3 Domains"/>
    <property type="match status" value="1"/>
</dbReference>
<feature type="domain" description="CheW-like" evidence="1">
    <location>
        <begin position="13"/>
        <end position="153"/>
    </location>
</feature>
<comment type="caution">
    <text evidence="2">The sequence shown here is derived from an EMBL/GenBank/DDBJ whole genome shotgun (WGS) entry which is preliminary data.</text>
</comment>
<protein>
    <submittedName>
        <fullName evidence="2">Chemotaxis protein CheW</fullName>
    </submittedName>
</protein>
<dbReference type="Pfam" id="PF01584">
    <property type="entry name" value="CheW"/>
    <property type="match status" value="1"/>
</dbReference>